<organism evidence="7 8">
    <name type="scientific">Suicoccus acidiformans</name>
    <dbReference type="NCBI Taxonomy" id="2036206"/>
    <lineage>
        <taxon>Bacteria</taxon>
        <taxon>Bacillati</taxon>
        <taxon>Bacillota</taxon>
        <taxon>Bacilli</taxon>
        <taxon>Lactobacillales</taxon>
        <taxon>Aerococcaceae</taxon>
        <taxon>Suicoccus</taxon>
    </lineage>
</organism>
<keyword evidence="3" id="KW-0547">Nucleotide-binding</keyword>
<evidence type="ECO:0000256" key="3">
    <source>
        <dbReference type="ARBA" id="ARBA00022741"/>
    </source>
</evidence>
<dbReference type="PANTHER" id="PTHR42798:SF6">
    <property type="entry name" value="CELL DIVISION ATP-BINDING PROTEIN FTSE"/>
    <property type="match status" value="1"/>
</dbReference>
<dbReference type="AlphaFoldDB" id="A0A347WKM2"/>
<dbReference type="InterPro" id="IPR017911">
    <property type="entry name" value="MacB-like_ATP-bd"/>
</dbReference>
<protein>
    <submittedName>
        <fullName evidence="7">Peptide ABC transporter ATP-binding protein</fullName>
    </submittedName>
</protein>
<sequence length="254" mass="28164">METLIKVHQLNKWFHNGEQRLHVLKNISLDLYSGDFVSVMGPSGSGKSTLINVLGFLDNAYEGEYLFMGQPVQGLTDRQLSTLRNKQVGFIFQEFNLIANMNVRENVQLPLLYGGESARKALPKVEAALSKVGILDKLQAKPHELSGGQRQRVAIARALIHEPQFIIADEPTGALDTKTSQGIMAILKGLHEEGATIIMVTHDPSLQEYANRHIVIIDGQVQEVAAHESVPLIQNFQKMRTSETTQRGLADETD</sequence>
<evidence type="ECO:0000256" key="2">
    <source>
        <dbReference type="ARBA" id="ARBA00022448"/>
    </source>
</evidence>
<dbReference type="Pfam" id="PF00005">
    <property type="entry name" value="ABC_tran"/>
    <property type="match status" value="1"/>
</dbReference>
<accession>A0A347WKM2</accession>
<feature type="domain" description="ABC transporter" evidence="6">
    <location>
        <begin position="5"/>
        <end position="243"/>
    </location>
</feature>
<dbReference type="RefSeq" id="WP_118990532.1">
    <property type="nucleotide sequence ID" value="NZ_CP023434.1"/>
</dbReference>
<dbReference type="Gene3D" id="3.40.50.300">
    <property type="entry name" value="P-loop containing nucleotide triphosphate hydrolases"/>
    <property type="match status" value="1"/>
</dbReference>
<dbReference type="SUPFAM" id="SSF52540">
    <property type="entry name" value="P-loop containing nucleoside triphosphate hydrolases"/>
    <property type="match status" value="1"/>
</dbReference>
<dbReference type="InterPro" id="IPR003439">
    <property type="entry name" value="ABC_transporter-like_ATP-bd"/>
</dbReference>
<evidence type="ECO:0000256" key="5">
    <source>
        <dbReference type="ARBA" id="ARBA00022970"/>
    </source>
</evidence>
<evidence type="ECO:0000313" key="8">
    <source>
        <dbReference type="Proteomes" id="UP000263232"/>
    </source>
</evidence>
<keyword evidence="4 7" id="KW-0067">ATP-binding</keyword>
<dbReference type="OrthoDB" id="9791546at2"/>
<dbReference type="KEGG" id="abae:CL176_06255"/>
<evidence type="ECO:0000256" key="1">
    <source>
        <dbReference type="ARBA" id="ARBA00005417"/>
    </source>
</evidence>
<keyword evidence="2" id="KW-0813">Transport</keyword>
<evidence type="ECO:0000256" key="4">
    <source>
        <dbReference type="ARBA" id="ARBA00022840"/>
    </source>
</evidence>
<keyword evidence="8" id="KW-1185">Reference proteome</keyword>
<evidence type="ECO:0000313" key="7">
    <source>
        <dbReference type="EMBL" id="AXY25629.1"/>
    </source>
</evidence>
<dbReference type="InterPro" id="IPR017871">
    <property type="entry name" value="ABC_transporter-like_CS"/>
</dbReference>
<dbReference type="CDD" id="cd03255">
    <property type="entry name" value="ABC_MJ0796_LolCDE_FtsE"/>
    <property type="match status" value="1"/>
</dbReference>
<gene>
    <name evidence="7" type="ORF">CL176_06255</name>
</gene>
<dbReference type="InterPro" id="IPR027417">
    <property type="entry name" value="P-loop_NTPase"/>
</dbReference>
<dbReference type="FunFam" id="3.40.50.300:FF:000032">
    <property type="entry name" value="Export ABC transporter ATP-binding protein"/>
    <property type="match status" value="1"/>
</dbReference>
<dbReference type="InterPro" id="IPR003593">
    <property type="entry name" value="AAA+_ATPase"/>
</dbReference>
<name>A0A347WKM2_9LACT</name>
<dbReference type="PANTHER" id="PTHR42798">
    <property type="entry name" value="LIPOPROTEIN-RELEASING SYSTEM ATP-BINDING PROTEIN LOLD"/>
    <property type="match status" value="1"/>
</dbReference>
<dbReference type="GO" id="GO:0022857">
    <property type="term" value="F:transmembrane transporter activity"/>
    <property type="evidence" value="ECO:0007669"/>
    <property type="project" value="UniProtKB-ARBA"/>
</dbReference>
<dbReference type="SMART" id="SM00382">
    <property type="entry name" value="AAA"/>
    <property type="match status" value="1"/>
</dbReference>
<dbReference type="PROSITE" id="PS00211">
    <property type="entry name" value="ABC_TRANSPORTER_1"/>
    <property type="match status" value="1"/>
</dbReference>
<proteinExistence type="inferred from homology"/>
<dbReference type="PROSITE" id="PS50893">
    <property type="entry name" value="ABC_TRANSPORTER_2"/>
    <property type="match status" value="1"/>
</dbReference>
<reference evidence="7 8" key="1">
    <citation type="submission" date="2017-09" db="EMBL/GenBank/DDBJ databases">
        <title>Complete genome sequence of Oxytococcus suis strain ZY16052.</title>
        <authorList>
            <person name="Li F."/>
        </authorList>
    </citation>
    <scope>NUCLEOTIDE SEQUENCE [LARGE SCALE GENOMIC DNA]</scope>
    <source>
        <strain evidence="7 8">ZY16052</strain>
    </source>
</reference>
<dbReference type="GO" id="GO:0005524">
    <property type="term" value="F:ATP binding"/>
    <property type="evidence" value="ECO:0007669"/>
    <property type="project" value="UniProtKB-KW"/>
</dbReference>
<dbReference type="GO" id="GO:0016887">
    <property type="term" value="F:ATP hydrolysis activity"/>
    <property type="evidence" value="ECO:0007669"/>
    <property type="project" value="InterPro"/>
</dbReference>
<dbReference type="Proteomes" id="UP000263232">
    <property type="component" value="Chromosome"/>
</dbReference>
<dbReference type="GO" id="GO:0006865">
    <property type="term" value="P:amino acid transport"/>
    <property type="evidence" value="ECO:0007669"/>
    <property type="project" value="UniProtKB-KW"/>
</dbReference>
<dbReference type="GO" id="GO:0098796">
    <property type="term" value="C:membrane protein complex"/>
    <property type="evidence" value="ECO:0007669"/>
    <property type="project" value="UniProtKB-ARBA"/>
</dbReference>
<keyword evidence="5" id="KW-0029">Amino-acid transport</keyword>
<dbReference type="EMBL" id="CP023434">
    <property type="protein sequence ID" value="AXY25629.1"/>
    <property type="molecule type" value="Genomic_DNA"/>
</dbReference>
<comment type="similarity">
    <text evidence="1">Belongs to the ABC transporter superfamily.</text>
</comment>
<evidence type="ECO:0000259" key="6">
    <source>
        <dbReference type="PROSITE" id="PS50893"/>
    </source>
</evidence>